<evidence type="ECO:0000256" key="4">
    <source>
        <dbReference type="ARBA" id="ARBA00047645"/>
    </source>
</evidence>
<dbReference type="EMBL" id="JAHLFK010000022">
    <property type="protein sequence ID" value="MBU3829755.1"/>
    <property type="molecule type" value="Genomic_DNA"/>
</dbReference>
<dbReference type="EC" id="3.6.1.7" evidence="2 5"/>
<comment type="caution">
    <text evidence="8">The sequence shown here is derived from an EMBL/GenBank/DDBJ whole genome shotgun (WGS) entry which is preliminary data.</text>
</comment>
<sequence>MTTKCFKLIVNGRVQGVGFRYGTNQIANRLGITGSVRNLPDGTVEIIAEGAADILDSFIELIKQGTTSFARVTNVQITELPIHHYRLFMIK</sequence>
<evidence type="ECO:0000313" key="9">
    <source>
        <dbReference type="Proteomes" id="UP000824180"/>
    </source>
</evidence>
<feature type="active site" evidence="5">
    <location>
        <position position="20"/>
    </location>
</feature>
<proteinExistence type="inferred from homology"/>
<comment type="catalytic activity">
    <reaction evidence="4 5">
        <text>an acyl phosphate + H2O = a carboxylate + phosphate + H(+)</text>
        <dbReference type="Rhea" id="RHEA:14965"/>
        <dbReference type="ChEBI" id="CHEBI:15377"/>
        <dbReference type="ChEBI" id="CHEBI:15378"/>
        <dbReference type="ChEBI" id="CHEBI:29067"/>
        <dbReference type="ChEBI" id="CHEBI:43474"/>
        <dbReference type="ChEBI" id="CHEBI:59918"/>
        <dbReference type="EC" id="3.6.1.7"/>
    </reaction>
</comment>
<evidence type="ECO:0000259" key="7">
    <source>
        <dbReference type="PROSITE" id="PS51160"/>
    </source>
</evidence>
<feature type="active site" evidence="5">
    <location>
        <position position="38"/>
    </location>
</feature>
<dbReference type="Pfam" id="PF00708">
    <property type="entry name" value="Acylphosphatase"/>
    <property type="match status" value="1"/>
</dbReference>
<evidence type="ECO:0000256" key="6">
    <source>
        <dbReference type="RuleBase" id="RU004168"/>
    </source>
</evidence>
<evidence type="ECO:0000313" key="8">
    <source>
        <dbReference type="EMBL" id="MBU3829755.1"/>
    </source>
</evidence>
<protein>
    <recommendedName>
        <fullName evidence="3 5">acylphosphatase</fullName>
        <ecNumber evidence="2 5">3.6.1.7</ecNumber>
    </recommendedName>
</protein>
<dbReference type="InterPro" id="IPR036046">
    <property type="entry name" value="Acylphosphatase-like_dom_sf"/>
</dbReference>
<dbReference type="InterPro" id="IPR001792">
    <property type="entry name" value="Acylphosphatase-like_dom"/>
</dbReference>
<comment type="similarity">
    <text evidence="1 6">Belongs to the acylphosphatase family.</text>
</comment>
<dbReference type="Gene3D" id="3.30.70.100">
    <property type="match status" value="1"/>
</dbReference>
<reference evidence="8" key="2">
    <citation type="submission" date="2021-04" db="EMBL/GenBank/DDBJ databases">
        <authorList>
            <person name="Gilroy R."/>
        </authorList>
    </citation>
    <scope>NUCLEOTIDE SEQUENCE</scope>
    <source>
        <strain evidence="8">876</strain>
    </source>
</reference>
<dbReference type="PROSITE" id="PS00150">
    <property type="entry name" value="ACYLPHOSPHATASE_1"/>
    <property type="match status" value="1"/>
</dbReference>
<gene>
    <name evidence="8" type="ORF">H9843_02500</name>
</gene>
<evidence type="ECO:0000256" key="1">
    <source>
        <dbReference type="ARBA" id="ARBA00005614"/>
    </source>
</evidence>
<accession>A0A9E2KUD4</accession>
<dbReference type="SUPFAM" id="SSF54975">
    <property type="entry name" value="Acylphosphatase/BLUF domain-like"/>
    <property type="match status" value="1"/>
</dbReference>
<keyword evidence="5" id="KW-0378">Hydrolase</keyword>
<dbReference type="GO" id="GO:0003998">
    <property type="term" value="F:acylphosphatase activity"/>
    <property type="evidence" value="ECO:0007669"/>
    <property type="project" value="UniProtKB-EC"/>
</dbReference>
<feature type="domain" description="Acylphosphatase-like" evidence="7">
    <location>
        <begin position="5"/>
        <end position="91"/>
    </location>
</feature>
<dbReference type="PANTHER" id="PTHR47268">
    <property type="entry name" value="ACYLPHOSPHATASE"/>
    <property type="match status" value="1"/>
</dbReference>
<organism evidence="8 9">
    <name type="scientific">Candidatus Limosilactobacillus merdavium</name>
    <dbReference type="NCBI Taxonomy" id="2838651"/>
    <lineage>
        <taxon>Bacteria</taxon>
        <taxon>Bacillati</taxon>
        <taxon>Bacillota</taxon>
        <taxon>Bacilli</taxon>
        <taxon>Lactobacillales</taxon>
        <taxon>Lactobacillaceae</taxon>
        <taxon>Limosilactobacillus</taxon>
    </lineage>
</organism>
<dbReference type="AlphaFoldDB" id="A0A9E2KUD4"/>
<evidence type="ECO:0000256" key="3">
    <source>
        <dbReference type="ARBA" id="ARBA00015991"/>
    </source>
</evidence>
<dbReference type="PROSITE" id="PS51160">
    <property type="entry name" value="ACYLPHOSPHATASE_3"/>
    <property type="match status" value="1"/>
</dbReference>
<name>A0A9E2KUD4_9LACO</name>
<dbReference type="Proteomes" id="UP000824180">
    <property type="component" value="Unassembled WGS sequence"/>
</dbReference>
<evidence type="ECO:0000256" key="2">
    <source>
        <dbReference type="ARBA" id="ARBA00012150"/>
    </source>
</evidence>
<dbReference type="InterPro" id="IPR020456">
    <property type="entry name" value="Acylphosphatase"/>
</dbReference>
<dbReference type="InterPro" id="IPR017968">
    <property type="entry name" value="Acylphosphatase_CS"/>
</dbReference>
<dbReference type="PANTHER" id="PTHR47268:SF4">
    <property type="entry name" value="ACYLPHOSPHATASE"/>
    <property type="match status" value="1"/>
</dbReference>
<evidence type="ECO:0000256" key="5">
    <source>
        <dbReference type="PROSITE-ProRule" id="PRU00520"/>
    </source>
</evidence>
<reference evidence="8" key="1">
    <citation type="journal article" date="2021" name="PeerJ">
        <title>Extensive microbial diversity within the chicken gut microbiome revealed by metagenomics and culture.</title>
        <authorList>
            <person name="Gilroy R."/>
            <person name="Ravi A."/>
            <person name="Getino M."/>
            <person name="Pursley I."/>
            <person name="Horton D.L."/>
            <person name="Alikhan N.F."/>
            <person name="Baker D."/>
            <person name="Gharbi K."/>
            <person name="Hall N."/>
            <person name="Watson M."/>
            <person name="Adriaenssens E.M."/>
            <person name="Foster-Nyarko E."/>
            <person name="Jarju S."/>
            <person name="Secka A."/>
            <person name="Antonio M."/>
            <person name="Oren A."/>
            <person name="Chaudhuri R.R."/>
            <person name="La Ragione R."/>
            <person name="Hildebrand F."/>
            <person name="Pallen M.J."/>
        </authorList>
    </citation>
    <scope>NUCLEOTIDE SEQUENCE</scope>
    <source>
        <strain evidence="8">876</strain>
    </source>
</reference>